<sequence>MRTVVIGPPGAGKTALCALGVDRIRRSGLPLRLADRAGQTAWRRLRGRSARGSTTPSDQITAWFWQIRGPALPAQGAARLNWRARRTWGTLEIVDVPGSLVVSTPAGTATGLLRAHLSSADTVVIVLRADSGPLDHTTLRHLVGHLQAAEPSVRRDIVVAVTGVDGDDEAARLDQTVAPLATYLGALRRLSHSTVTVLPVRPRGRRRSRNVAVPFLPSLARVSPIRPRYVARAEHVLRQATDTEHVAWRPRRYNVKTSRLLSGKAFRYVDDCRVTVLGVPGSGRSGLVYGLFRALGPELPLWLHAPDLGVFHDLISGGRRRGAGARTDWCFEVVDGAHPLVEIDWREVDAPRSDPSAEVPERGDPAATDLVRESDCVIVTIRAEHVEIPVSPERSGEIRDLTGMRIASVAMDATVAYRAATERPPPLFVLVVTHADILDRTRTGLIDDLRLLVPAAFGPDALAIVTTVAGPEEGLVRGVTGLAHALLIAALTKNMTASRDARRGALEEQERHLAEVERIQNSGALTRLFSWSKKRRSQNAANASGVEASAAESAGASAWDFLTRTISDLPGMTLLQSGQPLDGPPNPPPAAAVSE</sequence>
<name>A0A9W6RPM3_9ACTN</name>
<accession>A0A9W6RPM3</accession>
<dbReference type="RefSeq" id="WP_285632670.1">
    <property type="nucleotide sequence ID" value="NZ_BSTJ01000013.1"/>
</dbReference>
<dbReference type="EMBL" id="BSTJ01000013">
    <property type="protein sequence ID" value="GLY80141.1"/>
    <property type="molecule type" value="Genomic_DNA"/>
</dbReference>
<organism evidence="2 3">
    <name type="scientific">Actinoallomurus iriomotensis</name>
    <dbReference type="NCBI Taxonomy" id="478107"/>
    <lineage>
        <taxon>Bacteria</taxon>
        <taxon>Bacillati</taxon>
        <taxon>Actinomycetota</taxon>
        <taxon>Actinomycetes</taxon>
        <taxon>Streptosporangiales</taxon>
        <taxon>Thermomonosporaceae</taxon>
        <taxon>Actinoallomurus</taxon>
    </lineage>
</organism>
<feature type="region of interest" description="Disordered" evidence="1">
    <location>
        <begin position="572"/>
        <end position="595"/>
    </location>
</feature>
<comment type="caution">
    <text evidence="2">The sequence shown here is derived from an EMBL/GenBank/DDBJ whole genome shotgun (WGS) entry which is preliminary data.</text>
</comment>
<gene>
    <name evidence="2" type="ORF">Airi01_084080</name>
</gene>
<dbReference type="Gene3D" id="3.40.50.300">
    <property type="entry name" value="P-loop containing nucleotide triphosphate hydrolases"/>
    <property type="match status" value="1"/>
</dbReference>
<reference evidence="2" key="1">
    <citation type="submission" date="2023-03" db="EMBL/GenBank/DDBJ databases">
        <title>Actinoallomurus iriomotensis NBRC 103681.</title>
        <authorList>
            <person name="Ichikawa N."/>
            <person name="Sato H."/>
            <person name="Tonouchi N."/>
        </authorList>
    </citation>
    <scope>NUCLEOTIDE SEQUENCE</scope>
    <source>
        <strain evidence="2">NBRC 103681</strain>
    </source>
</reference>
<evidence type="ECO:0000313" key="2">
    <source>
        <dbReference type="EMBL" id="GLY80141.1"/>
    </source>
</evidence>
<dbReference type="AlphaFoldDB" id="A0A9W6RPM3"/>
<proteinExistence type="predicted"/>
<evidence type="ECO:0000256" key="1">
    <source>
        <dbReference type="SAM" id="MobiDB-lite"/>
    </source>
</evidence>
<evidence type="ECO:0000313" key="3">
    <source>
        <dbReference type="Proteomes" id="UP001165135"/>
    </source>
</evidence>
<dbReference type="InterPro" id="IPR027417">
    <property type="entry name" value="P-loop_NTPase"/>
</dbReference>
<dbReference type="Proteomes" id="UP001165135">
    <property type="component" value="Unassembled WGS sequence"/>
</dbReference>
<dbReference type="SUPFAM" id="SSF52540">
    <property type="entry name" value="P-loop containing nucleoside triphosphate hydrolases"/>
    <property type="match status" value="1"/>
</dbReference>
<protein>
    <submittedName>
        <fullName evidence="2">Uncharacterized protein</fullName>
    </submittedName>
</protein>
<feature type="compositionally biased region" description="Pro residues" evidence="1">
    <location>
        <begin position="582"/>
        <end position="595"/>
    </location>
</feature>